<feature type="transmembrane region" description="Helical" evidence="6">
    <location>
        <begin position="139"/>
        <end position="161"/>
    </location>
</feature>
<keyword evidence="2" id="KW-1003">Cell membrane</keyword>
<evidence type="ECO:0000313" key="7">
    <source>
        <dbReference type="EMBL" id="MCX2972064.1"/>
    </source>
</evidence>
<feature type="transmembrane region" description="Helical" evidence="6">
    <location>
        <begin position="246"/>
        <end position="269"/>
    </location>
</feature>
<feature type="transmembrane region" description="Helical" evidence="6">
    <location>
        <begin position="301"/>
        <end position="321"/>
    </location>
</feature>
<organism evidence="7 8">
    <name type="scientific">Candidatus Seongchinamella marina</name>
    <dbReference type="NCBI Taxonomy" id="2518990"/>
    <lineage>
        <taxon>Bacteria</taxon>
        <taxon>Pseudomonadati</taxon>
        <taxon>Pseudomonadota</taxon>
        <taxon>Gammaproteobacteria</taxon>
        <taxon>Cellvibrionales</taxon>
        <taxon>Halieaceae</taxon>
        <taxon>Seongchinamella</taxon>
    </lineage>
</organism>
<accession>A0ABT3SQC9</accession>
<evidence type="ECO:0000256" key="1">
    <source>
        <dbReference type="ARBA" id="ARBA00004651"/>
    </source>
</evidence>
<comment type="caution">
    <text evidence="7">The sequence shown here is derived from an EMBL/GenBank/DDBJ whole genome shotgun (WGS) entry which is preliminary data.</text>
</comment>
<feature type="transmembrane region" description="Helical" evidence="6">
    <location>
        <begin position="80"/>
        <end position="96"/>
    </location>
</feature>
<dbReference type="InterPro" id="IPR036259">
    <property type="entry name" value="MFS_trans_sf"/>
</dbReference>
<dbReference type="PANTHER" id="PTHR43124:SF10">
    <property type="entry name" value="PURINE EFFLUX PUMP PBUE"/>
    <property type="match status" value="1"/>
</dbReference>
<proteinExistence type="predicted"/>
<keyword evidence="3 6" id="KW-0812">Transmembrane</keyword>
<evidence type="ECO:0000313" key="8">
    <source>
        <dbReference type="Proteomes" id="UP001143307"/>
    </source>
</evidence>
<keyword evidence="5 6" id="KW-0472">Membrane</keyword>
<keyword evidence="8" id="KW-1185">Reference proteome</keyword>
<feature type="transmembrane region" description="Helical" evidence="6">
    <location>
        <begin position="102"/>
        <end position="127"/>
    </location>
</feature>
<dbReference type="RefSeq" id="WP_279251130.1">
    <property type="nucleotide sequence ID" value="NZ_SHNP01000001.1"/>
</dbReference>
<protein>
    <submittedName>
        <fullName evidence="7">MFS transporter</fullName>
    </submittedName>
</protein>
<feature type="transmembrane region" description="Helical" evidence="6">
    <location>
        <begin position="167"/>
        <end position="186"/>
    </location>
</feature>
<dbReference type="SUPFAM" id="SSF103473">
    <property type="entry name" value="MFS general substrate transporter"/>
    <property type="match status" value="1"/>
</dbReference>
<feature type="transmembrane region" description="Helical" evidence="6">
    <location>
        <begin position="212"/>
        <end position="234"/>
    </location>
</feature>
<feature type="transmembrane region" description="Helical" evidence="6">
    <location>
        <begin position="333"/>
        <end position="357"/>
    </location>
</feature>
<evidence type="ECO:0000256" key="4">
    <source>
        <dbReference type="ARBA" id="ARBA00022989"/>
    </source>
</evidence>
<gene>
    <name evidence="7" type="ORF">EYC87_00505</name>
</gene>
<dbReference type="InterPro" id="IPR011701">
    <property type="entry name" value="MFS"/>
</dbReference>
<keyword evidence="4 6" id="KW-1133">Transmembrane helix</keyword>
<evidence type="ECO:0000256" key="2">
    <source>
        <dbReference type="ARBA" id="ARBA00022475"/>
    </source>
</evidence>
<feature type="transmembrane region" description="Helical" evidence="6">
    <location>
        <begin position="363"/>
        <end position="384"/>
    </location>
</feature>
<dbReference type="EMBL" id="SHNP01000001">
    <property type="protein sequence ID" value="MCX2972064.1"/>
    <property type="molecule type" value="Genomic_DNA"/>
</dbReference>
<evidence type="ECO:0000256" key="3">
    <source>
        <dbReference type="ARBA" id="ARBA00022692"/>
    </source>
</evidence>
<evidence type="ECO:0000256" key="6">
    <source>
        <dbReference type="SAM" id="Phobius"/>
    </source>
</evidence>
<feature type="transmembrane region" description="Helical" evidence="6">
    <location>
        <begin position="276"/>
        <end position="295"/>
    </location>
</feature>
<feature type="transmembrane region" description="Helical" evidence="6">
    <location>
        <begin position="53"/>
        <end position="73"/>
    </location>
</feature>
<sequence>MSEAQHTEPATTRNAIVAAIIISALGAIFYNVLPLYLGTAQDSKALSNSQLGLISTAFFVGYNLVTLSAFYWIRALSWRLITFLALPLGGACLYASTLTDSYALLLGLTTLAGGAFAVVYGIGTTIISDTDNPARWYGLKIAAEAGLGAVLLVILPGTLVAQYGFDGMIWGILITLAALSPVLLILPRSGRTVTQPSADPVAGITSDGANSAIWFALLATLAFFTGTSAVWAFMERLGNAYGFDAEAIGTLLALTLIFAASGSLAVAAIGRLFGNFYPFIFSVGSIFASLVILNIPGDFTLFAAGCCLFSIGFGAGLPLIVAEVAELDHDGRYTVLSVPAVGLGAMIGPAIAGFLFTENTAQPVIIATAAAMSAAALFAGLAYVGGKRAARKT</sequence>
<comment type="subcellular location">
    <subcellularLocation>
        <location evidence="1">Cell membrane</location>
        <topology evidence="1">Multi-pass membrane protein</topology>
    </subcellularLocation>
</comment>
<name>A0ABT3SQC9_9GAMM</name>
<dbReference type="Pfam" id="PF07690">
    <property type="entry name" value="MFS_1"/>
    <property type="match status" value="1"/>
</dbReference>
<feature type="transmembrane region" description="Helical" evidence="6">
    <location>
        <begin position="12"/>
        <end position="33"/>
    </location>
</feature>
<dbReference type="Gene3D" id="1.20.1250.20">
    <property type="entry name" value="MFS general substrate transporter like domains"/>
    <property type="match status" value="1"/>
</dbReference>
<dbReference type="PANTHER" id="PTHR43124">
    <property type="entry name" value="PURINE EFFLUX PUMP PBUE"/>
    <property type="match status" value="1"/>
</dbReference>
<evidence type="ECO:0000256" key="5">
    <source>
        <dbReference type="ARBA" id="ARBA00023136"/>
    </source>
</evidence>
<reference evidence="7" key="1">
    <citation type="submission" date="2019-02" db="EMBL/GenBank/DDBJ databases">
        <authorList>
            <person name="Li S.-H."/>
        </authorList>
    </citation>
    <scope>NUCLEOTIDE SEQUENCE</scope>
    <source>
        <strain evidence="7">IMCC8485</strain>
    </source>
</reference>
<dbReference type="Proteomes" id="UP001143307">
    <property type="component" value="Unassembled WGS sequence"/>
</dbReference>
<dbReference type="InterPro" id="IPR050189">
    <property type="entry name" value="MFS_Efflux_Transporters"/>
</dbReference>